<keyword evidence="4" id="KW-0678">Repressor</keyword>
<protein>
    <recommendedName>
        <fullName evidence="2">DNA-binding transcriptional regulator NtrC</fullName>
    </recommendedName>
    <alternativeName>
        <fullName evidence="14">Nitrogen regulation protein NR(I)</fullName>
    </alternativeName>
    <alternativeName>
        <fullName evidence="15">Nitrogen regulator I</fullName>
    </alternativeName>
</protein>
<feature type="domain" description="Sigma-54 factor interaction" evidence="17">
    <location>
        <begin position="142"/>
        <end position="371"/>
    </location>
</feature>
<dbReference type="Pfam" id="PF00072">
    <property type="entry name" value="Response_reg"/>
    <property type="match status" value="1"/>
</dbReference>
<dbReference type="InterPro" id="IPR027417">
    <property type="entry name" value="P-loop_NTPase"/>
</dbReference>
<dbReference type="SUPFAM" id="SSF52172">
    <property type="entry name" value="CheY-like"/>
    <property type="match status" value="1"/>
</dbReference>
<gene>
    <name evidence="19" type="ORF">FRUB_05199</name>
</gene>
<evidence type="ECO:0000256" key="3">
    <source>
        <dbReference type="ARBA" id="ARBA00022490"/>
    </source>
</evidence>
<evidence type="ECO:0000256" key="7">
    <source>
        <dbReference type="ARBA" id="ARBA00022840"/>
    </source>
</evidence>
<dbReference type="Gene3D" id="1.10.8.60">
    <property type="match status" value="1"/>
</dbReference>
<keyword evidence="6" id="KW-0547">Nucleotide-binding</keyword>
<sequence length="481" mass="52742">MPTILVVDDESSILHAFRRVFADPMYVLATASTAAEAVEAAGRVKPDVIVLDVHLSDATGLQTFHRLRAADARTPVILITGHGTSDLAIEAIKHGAFDYLTKPLELPQLRDVVDQAFKTSRLMHVPAVLGELEPIPDVADVLIGRGPGMQEVYKAIGRVASTDATVLILGETGTGKELVARAIYQHSRRAEKPFLAINSAAIPEQLLESELFGHEKGAYTGADRKRIGKFEQCSGGTVFLDEVGDMSPLIQAKVLRLLQDQTFERVGGSETVRTDVRLIAATNANLEQLTEQDQFRKDLYFRLNVFTIRLPPLRERGADVDLLTDHYVRRFARELQKPVQGLAPDGRELLQRHAWPGNVRELQSTLKKAILYSRGSVITAQDLNAALGTVAAPVPVAGSTGGFDWDHFVQQRIAAGVESLYAEAVTAMEREVLLRVLQHTHGNQVQAARILGITRGSLRNKIRALNISIGRSIWADDDQAD</sequence>
<dbReference type="InterPro" id="IPR058031">
    <property type="entry name" value="AAA_lid_NorR"/>
</dbReference>
<dbReference type="InterPro" id="IPR009057">
    <property type="entry name" value="Homeodomain-like_sf"/>
</dbReference>
<dbReference type="PANTHER" id="PTHR32071">
    <property type="entry name" value="TRANSCRIPTIONAL REGULATORY PROTEIN"/>
    <property type="match status" value="1"/>
</dbReference>
<dbReference type="SUPFAM" id="SSF52540">
    <property type="entry name" value="P-loop containing nucleoside triphosphate hydrolases"/>
    <property type="match status" value="1"/>
</dbReference>
<dbReference type="InterPro" id="IPR001789">
    <property type="entry name" value="Sig_transdc_resp-reg_receiver"/>
</dbReference>
<dbReference type="GO" id="GO:0006355">
    <property type="term" value="P:regulation of DNA-templated transcription"/>
    <property type="evidence" value="ECO:0007669"/>
    <property type="project" value="InterPro"/>
</dbReference>
<dbReference type="InterPro" id="IPR025662">
    <property type="entry name" value="Sigma_54_int_dom_ATP-bd_1"/>
</dbReference>
<dbReference type="Gene3D" id="3.40.50.300">
    <property type="entry name" value="P-loop containing nucleotide triphosphate hydrolases"/>
    <property type="match status" value="1"/>
</dbReference>
<dbReference type="InterPro" id="IPR002197">
    <property type="entry name" value="HTH_Fis"/>
</dbReference>
<dbReference type="GO" id="GO:0005737">
    <property type="term" value="C:cytoplasm"/>
    <property type="evidence" value="ECO:0007669"/>
    <property type="project" value="UniProtKB-SubCell"/>
</dbReference>
<keyword evidence="5 16" id="KW-0597">Phosphoprotein</keyword>
<dbReference type="GO" id="GO:0043565">
    <property type="term" value="F:sequence-specific DNA binding"/>
    <property type="evidence" value="ECO:0007669"/>
    <property type="project" value="InterPro"/>
</dbReference>
<evidence type="ECO:0000256" key="1">
    <source>
        <dbReference type="ARBA" id="ARBA00004496"/>
    </source>
</evidence>
<dbReference type="InterPro" id="IPR011006">
    <property type="entry name" value="CheY-like_superfamily"/>
</dbReference>
<evidence type="ECO:0000313" key="19">
    <source>
        <dbReference type="EMBL" id="OWK40280.1"/>
    </source>
</evidence>
<dbReference type="OrthoDB" id="9803970at2"/>
<evidence type="ECO:0000256" key="12">
    <source>
        <dbReference type="ARBA" id="ARBA00023163"/>
    </source>
</evidence>
<comment type="subcellular location">
    <subcellularLocation>
        <location evidence="1">Cytoplasm</location>
    </subcellularLocation>
</comment>
<dbReference type="AlphaFoldDB" id="A0A225DFF4"/>
<dbReference type="Pfam" id="PF02954">
    <property type="entry name" value="HTH_8"/>
    <property type="match status" value="1"/>
</dbReference>
<dbReference type="SMART" id="SM00448">
    <property type="entry name" value="REC"/>
    <property type="match status" value="1"/>
</dbReference>
<name>A0A225DFF4_9BACT</name>
<evidence type="ECO:0000259" key="17">
    <source>
        <dbReference type="PROSITE" id="PS50045"/>
    </source>
</evidence>
<keyword evidence="3" id="KW-0963">Cytoplasm</keyword>
<dbReference type="RefSeq" id="WP_088256228.1">
    <property type="nucleotide sequence ID" value="NZ_NIDE01000008.1"/>
</dbReference>
<dbReference type="Proteomes" id="UP000214646">
    <property type="component" value="Unassembled WGS sequence"/>
</dbReference>
<dbReference type="FunFam" id="3.40.50.300:FF:000006">
    <property type="entry name" value="DNA-binding transcriptional regulator NtrC"/>
    <property type="match status" value="1"/>
</dbReference>
<dbReference type="PRINTS" id="PR01590">
    <property type="entry name" value="HTHFIS"/>
</dbReference>
<evidence type="ECO:0000313" key="20">
    <source>
        <dbReference type="Proteomes" id="UP000214646"/>
    </source>
</evidence>
<dbReference type="Pfam" id="PF00158">
    <property type="entry name" value="Sigma54_activat"/>
    <property type="match status" value="1"/>
</dbReference>
<evidence type="ECO:0000256" key="9">
    <source>
        <dbReference type="ARBA" id="ARBA00023015"/>
    </source>
</evidence>
<dbReference type="Gene3D" id="1.10.10.60">
    <property type="entry name" value="Homeodomain-like"/>
    <property type="match status" value="1"/>
</dbReference>
<evidence type="ECO:0000256" key="2">
    <source>
        <dbReference type="ARBA" id="ARBA00019059"/>
    </source>
</evidence>
<dbReference type="InterPro" id="IPR003593">
    <property type="entry name" value="AAA+_ATPase"/>
</dbReference>
<reference evidence="20" key="1">
    <citation type="submission" date="2017-06" db="EMBL/GenBank/DDBJ databases">
        <title>Genome analysis of Fimbriiglobus ruber SP5, the first member of the order Planctomycetales with confirmed chitinolytic capability.</title>
        <authorList>
            <person name="Ravin N.V."/>
            <person name="Rakitin A.L."/>
            <person name="Ivanova A.A."/>
            <person name="Beletsky A.V."/>
            <person name="Kulichevskaya I.S."/>
            <person name="Mardanov A.V."/>
            <person name="Dedysh S.N."/>
        </authorList>
    </citation>
    <scope>NUCLEOTIDE SEQUENCE [LARGE SCALE GENOMIC DNA]</scope>
    <source>
        <strain evidence="20">SP5</strain>
    </source>
</reference>
<dbReference type="GO" id="GO:0000160">
    <property type="term" value="P:phosphorelay signal transduction system"/>
    <property type="evidence" value="ECO:0007669"/>
    <property type="project" value="UniProtKB-KW"/>
</dbReference>
<evidence type="ECO:0000256" key="8">
    <source>
        <dbReference type="ARBA" id="ARBA00023012"/>
    </source>
</evidence>
<keyword evidence="10" id="KW-0238">DNA-binding</keyword>
<keyword evidence="7" id="KW-0067">ATP-binding</keyword>
<evidence type="ECO:0000256" key="11">
    <source>
        <dbReference type="ARBA" id="ARBA00023159"/>
    </source>
</evidence>
<dbReference type="PROSITE" id="PS00675">
    <property type="entry name" value="SIGMA54_INTERACT_1"/>
    <property type="match status" value="1"/>
</dbReference>
<evidence type="ECO:0000256" key="16">
    <source>
        <dbReference type="PROSITE-ProRule" id="PRU00169"/>
    </source>
</evidence>
<dbReference type="GO" id="GO:0005524">
    <property type="term" value="F:ATP binding"/>
    <property type="evidence" value="ECO:0007669"/>
    <property type="project" value="UniProtKB-KW"/>
</dbReference>
<evidence type="ECO:0000256" key="13">
    <source>
        <dbReference type="ARBA" id="ARBA00023231"/>
    </source>
</evidence>
<evidence type="ECO:0000256" key="6">
    <source>
        <dbReference type="ARBA" id="ARBA00022741"/>
    </source>
</evidence>
<keyword evidence="13" id="KW-0535">Nitrogen fixation</keyword>
<dbReference type="InterPro" id="IPR002078">
    <property type="entry name" value="Sigma_54_int"/>
</dbReference>
<evidence type="ECO:0000259" key="18">
    <source>
        <dbReference type="PROSITE" id="PS50110"/>
    </source>
</evidence>
<evidence type="ECO:0000256" key="4">
    <source>
        <dbReference type="ARBA" id="ARBA00022491"/>
    </source>
</evidence>
<evidence type="ECO:0000256" key="14">
    <source>
        <dbReference type="ARBA" id="ARBA00029881"/>
    </source>
</evidence>
<keyword evidence="20" id="KW-1185">Reference proteome</keyword>
<accession>A0A225DFF4</accession>
<dbReference type="PROSITE" id="PS50045">
    <property type="entry name" value="SIGMA54_INTERACT_4"/>
    <property type="match status" value="1"/>
</dbReference>
<keyword evidence="9" id="KW-0805">Transcription regulation</keyword>
<dbReference type="Pfam" id="PF25601">
    <property type="entry name" value="AAA_lid_14"/>
    <property type="match status" value="1"/>
</dbReference>
<organism evidence="19 20">
    <name type="scientific">Fimbriiglobus ruber</name>
    <dbReference type="NCBI Taxonomy" id="1908690"/>
    <lineage>
        <taxon>Bacteria</taxon>
        <taxon>Pseudomonadati</taxon>
        <taxon>Planctomycetota</taxon>
        <taxon>Planctomycetia</taxon>
        <taxon>Gemmatales</taxon>
        <taxon>Gemmataceae</taxon>
        <taxon>Fimbriiglobus</taxon>
    </lineage>
</organism>
<evidence type="ECO:0000256" key="10">
    <source>
        <dbReference type="ARBA" id="ARBA00023125"/>
    </source>
</evidence>
<dbReference type="SMART" id="SM00382">
    <property type="entry name" value="AAA"/>
    <property type="match status" value="1"/>
</dbReference>
<evidence type="ECO:0000256" key="15">
    <source>
        <dbReference type="ARBA" id="ARBA00031910"/>
    </source>
</evidence>
<dbReference type="PANTHER" id="PTHR32071:SF95">
    <property type="entry name" value="DNA-BINDING TRANSCRIPTIONAL REGULATOR NTRC"/>
    <property type="match status" value="1"/>
</dbReference>
<keyword evidence="8" id="KW-0902">Two-component regulatory system</keyword>
<comment type="caution">
    <text evidence="19">The sequence shown here is derived from an EMBL/GenBank/DDBJ whole genome shotgun (WGS) entry which is preliminary data.</text>
</comment>
<dbReference type="SUPFAM" id="SSF46689">
    <property type="entry name" value="Homeodomain-like"/>
    <property type="match status" value="1"/>
</dbReference>
<dbReference type="EMBL" id="NIDE01000008">
    <property type="protein sequence ID" value="OWK40280.1"/>
    <property type="molecule type" value="Genomic_DNA"/>
</dbReference>
<evidence type="ECO:0000256" key="5">
    <source>
        <dbReference type="ARBA" id="ARBA00022553"/>
    </source>
</evidence>
<feature type="domain" description="Response regulatory" evidence="18">
    <location>
        <begin position="3"/>
        <end position="117"/>
    </location>
</feature>
<keyword evidence="12" id="KW-0804">Transcription</keyword>
<dbReference type="PROSITE" id="PS50110">
    <property type="entry name" value="RESPONSE_REGULATORY"/>
    <property type="match status" value="1"/>
</dbReference>
<proteinExistence type="predicted"/>
<dbReference type="CDD" id="cd00009">
    <property type="entry name" value="AAA"/>
    <property type="match status" value="1"/>
</dbReference>
<dbReference type="Gene3D" id="3.40.50.2300">
    <property type="match status" value="1"/>
</dbReference>
<keyword evidence="11" id="KW-0010">Activator</keyword>
<feature type="modified residue" description="4-aspartylphosphate" evidence="16">
    <location>
        <position position="52"/>
    </location>
</feature>